<evidence type="ECO:0000256" key="1">
    <source>
        <dbReference type="ARBA" id="ARBA00007169"/>
    </source>
</evidence>
<organism evidence="3 4">
    <name type="scientific">Nonomuraea soli</name>
    <dbReference type="NCBI Taxonomy" id="1032476"/>
    <lineage>
        <taxon>Bacteria</taxon>
        <taxon>Bacillati</taxon>
        <taxon>Actinomycetota</taxon>
        <taxon>Actinomycetes</taxon>
        <taxon>Streptosporangiales</taxon>
        <taxon>Streptosporangiaceae</taxon>
        <taxon>Nonomuraea</taxon>
    </lineage>
</organism>
<keyword evidence="4" id="KW-1185">Reference proteome</keyword>
<dbReference type="PANTHER" id="PTHR11487:SF0">
    <property type="entry name" value="S-ACYL FATTY ACID SYNTHASE THIOESTERASE, MEDIUM CHAIN"/>
    <property type="match status" value="1"/>
</dbReference>
<dbReference type="InterPro" id="IPR012223">
    <property type="entry name" value="TEII"/>
</dbReference>
<comment type="similarity">
    <text evidence="1">Belongs to the thioesterase family.</text>
</comment>
<keyword evidence="3" id="KW-0378">Hydrolase</keyword>
<gene>
    <name evidence="3" type="ORF">HNR30_006788</name>
</gene>
<dbReference type="Pfam" id="PF00975">
    <property type="entry name" value="Thioesterase"/>
    <property type="match status" value="1"/>
</dbReference>
<sequence length="248" mass="27569">MSDAWISGGEPRKDAEVRLFCFAHAGGGSALFRKWDAHLSPTVDVCPVVLPGREGRLREMPFNRMEQLVEPLFRALSPHADRPFALFGHSMGAAVAYEMARRFADSPQGGPAALFASGRRAPHLPTRRRRFSDLSEDELLDELATLNGTPAEVMDQRSLLEVFLPTLRADFELNESYTPLPGSELSCPVSAFLGDTDPEVDQDEIAAWADATRGPFMLRLFEGDHFYLKGPRTEVLEAVREDLAKLRL</sequence>
<comment type="caution">
    <text evidence="3">The sequence shown here is derived from an EMBL/GenBank/DDBJ whole genome shotgun (WGS) entry which is preliminary data.</text>
</comment>
<dbReference type="AlphaFoldDB" id="A0A7W0HTX1"/>
<dbReference type="Proteomes" id="UP000530928">
    <property type="component" value="Unassembled WGS sequence"/>
</dbReference>
<dbReference type="Gene3D" id="3.40.50.1820">
    <property type="entry name" value="alpha/beta hydrolase"/>
    <property type="match status" value="1"/>
</dbReference>
<reference evidence="3 4" key="1">
    <citation type="submission" date="2020-07" db="EMBL/GenBank/DDBJ databases">
        <title>Genomic Encyclopedia of Type Strains, Phase IV (KMG-IV): sequencing the most valuable type-strain genomes for metagenomic binning, comparative biology and taxonomic classification.</title>
        <authorList>
            <person name="Goeker M."/>
        </authorList>
    </citation>
    <scope>NUCLEOTIDE SEQUENCE [LARGE SCALE GENOMIC DNA]</scope>
    <source>
        <strain evidence="3 4">DSM 45533</strain>
    </source>
</reference>
<evidence type="ECO:0000313" key="3">
    <source>
        <dbReference type="EMBL" id="MBA2895402.1"/>
    </source>
</evidence>
<dbReference type="InterPro" id="IPR001031">
    <property type="entry name" value="Thioesterase"/>
</dbReference>
<dbReference type="SUPFAM" id="SSF53474">
    <property type="entry name" value="alpha/beta-Hydrolases"/>
    <property type="match status" value="1"/>
</dbReference>
<accession>A0A7W0HTX1</accession>
<dbReference type="EMBL" id="JACDUR010000007">
    <property type="protein sequence ID" value="MBA2895402.1"/>
    <property type="molecule type" value="Genomic_DNA"/>
</dbReference>
<dbReference type="RefSeq" id="WP_181614161.1">
    <property type="nucleotide sequence ID" value="NZ_BAABAM010000009.1"/>
</dbReference>
<proteinExistence type="inferred from homology"/>
<dbReference type="GO" id="GO:0008610">
    <property type="term" value="P:lipid biosynthetic process"/>
    <property type="evidence" value="ECO:0007669"/>
    <property type="project" value="TreeGrafter"/>
</dbReference>
<feature type="domain" description="Thioesterase" evidence="2">
    <location>
        <begin position="18"/>
        <end position="241"/>
    </location>
</feature>
<dbReference type="PANTHER" id="PTHR11487">
    <property type="entry name" value="THIOESTERASE"/>
    <property type="match status" value="1"/>
</dbReference>
<evidence type="ECO:0000313" key="4">
    <source>
        <dbReference type="Proteomes" id="UP000530928"/>
    </source>
</evidence>
<protein>
    <submittedName>
        <fullName evidence="3">Medium-chain acyl-[acyl-carrier-protein] hydrolase</fullName>
        <ecNumber evidence="3">3.1.2.21</ecNumber>
    </submittedName>
</protein>
<name>A0A7W0HTX1_9ACTN</name>
<dbReference type="InterPro" id="IPR029058">
    <property type="entry name" value="AB_hydrolase_fold"/>
</dbReference>
<dbReference type="EC" id="3.1.2.21" evidence="3"/>
<dbReference type="GO" id="GO:0016297">
    <property type="term" value="F:fatty acyl-[ACP] hydrolase activity"/>
    <property type="evidence" value="ECO:0007669"/>
    <property type="project" value="UniProtKB-EC"/>
</dbReference>
<evidence type="ECO:0000259" key="2">
    <source>
        <dbReference type="Pfam" id="PF00975"/>
    </source>
</evidence>